<gene>
    <name evidence="2" type="ORF">Pan216_53930</name>
</gene>
<evidence type="ECO:0000313" key="2">
    <source>
        <dbReference type="EMBL" id="QDU64503.1"/>
    </source>
</evidence>
<protein>
    <submittedName>
        <fullName evidence="2">Uncharacterized protein</fullName>
    </submittedName>
</protein>
<reference evidence="2 3" key="1">
    <citation type="submission" date="2019-02" db="EMBL/GenBank/DDBJ databases">
        <title>Deep-cultivation of Planctomycetes and their phenomic and genomic characterization uncovers novel biology.</title>
        <authorList>
            <person name="Wiegand S."/>
            <person name="Jogler M."/>
            <person name="Boedeker C."/>
            <person name="Pinto D."/>
            <person name="Vollmers J."/>
            <person name="Rivas-Marin E."/>
            <person name="Kohn T."/>
            <person name="Peeters S.H."/>
            <person name="Heuer A."/>
            <person name="Rast P."/>
            <person name="Oberbeckmann S."/>
            <person name="Bunk B."/>
            <person name="Jeske O."/>
            <person name="Meyerdierks A."/>
            <person name="Storesund J.E."/>
            <person name="Kallscheuer N."/>
            <person name="Luecker S."/>
            <person name="Lage O.M."/>
            <person name="Pohl T."/>
            <person name="Merkel B.J."/>
            <person name="Hornburger P."/>
            <person name="Mueller R.-W."/>
            <person name="Bruemmer F."/>
            <person name="Labrenz M."/>
            <person name="Spormann A.M."/>
            <person name="Op den Camp H."/>
            <person name="Overmann J."/>
            <person name="Amann R."/>
            <person name="Jetten M.S.M."/>
            <person name="Mascher T."/>
            <person name="Medema M.H."/>
            <person name="Devos D.P."/>
            <person name="Kaster A.-K."/>
            <person name="Ovreas L."/>
            <person name="Rohde M."/>
            <person name="Galperin M.Y."/>
            <person name="Jogler C."/>
        </authorList>
    </citation>
    <scope>NUCLEOTIDE SEQUENCE [LARGE SCALE GENOMIC DNA]</scope>
    <source>
        <strain evidence="2 3">Pan216</strain>
    </source>
</reference>
<dbReference type="AlphaFoldDB" id="A0A518BC83"/>
<sequence>MKAWAEIVKHSVVGIGCIGIGIYLIALELGGGSSEPMLQNGLIKGGVIIVAGVVLATIGLRLRHPRD</sequence>
<dbReference type="RefSeq" id="WP_145262763.1">
    <property type="nucleotide sequence ID" value="NZ_CP036279.1"/>
</dbReference>
<accession>A0A518BC83</accession>
<evidence type="ECO:0000313" key="3">
    <source>
        <dbReference type="Proteomes" id="UP000317093"/>
    </source>
</evidence>
<proteinExistence type="predicted"/>
<dbReference type="Proteomes" id="UP000317093">
    <property type="component" value="Chromosome"/>
</dbReference>
<keyword evidence="1" id="KW-1133">Transmembrane helix</keyword>
<name>A0A518BC83_9BACT</name>
<keyword evidence="3" id="KW-1185">Reference proteome</keyword>
<feature type="transmembrane region" description="Helical" evidence="1">
    <location>
        <begin position="12"/>
        <end position="30"/>
    </location>
</feature>
<feature type="transmembrane region" description="Helical" evidence="1">
    <location>
        <begin position="42"/>
        <end position="62"/>
    </location>
</feature>
<evidence type="ECO:0000256" key="1">
    <source>
        <dbReference type="SAM" id="Phobius"/>
    </source>
</evidence>
<dbReference type="KEGG" id="knv:Pan216_53930"/>
<keyword evidence="1" id="KW-0472">Membrane</keyword>
<organism evidence="2 3">
    <name type="scientific">Kolteria novifilia</name>
    <dbReference type="NCBI Taxonomy" id="2527975"/>
    <lineage>
        <taxon>Bacteria</taxon>
        <taxon>Pseudomonadati</taxon>
        <taxon>Planctomycetota</taxon>
        <taxon>Planctomycetia</taxon>
        <taxon>Kolteriales</taxon>
        <taxon>Kolteriaceae</taxon>
        <taxon>Kolteria</taxon>
    </lineage>
</organism>
<dbReference type="EMBL" id="CP036279">
    <property type="protein sequence ID" value="QDU64503.1"/>
    <property type="molecule type" value="Genomic_DNA"/>
</dbReference>
<keyword evidence="1" id="KW-0812">Transmembrane</keyword>